<reference evidence="3" key="1">
    <citation type="submission" date="2016-08" db="EMBL/GenBank/DDBJ databases">
        <authorList>
            <person name="Varghese N."/>
            <person name="Submissions Spin"/>
        </authorList>
    </citation>
    <scope>NUCLEOTIDE SEQUENCE [LARGE SCALE GENOMIC DNA]</scope>
    <source>
        <strain evidence="3">R-53248</strain>
    </source>
</reference>
<feature type="transmembrane region" description="Helical" evidence="1">
    <location>
        <begin position="134"/>
        <end position="153"/>
    </location>
</feature>
<evidence type="ECO:0000313" key="3">
    <source>
        <dbReference type="Proteomes" id="UP000199670"/>
    </source>
</evidence>
<accession>A0A1C4CF86</accession>
<keyword evidence="1" id="KW-1133">Transmembrane helix</keyword>
<keyword evidence="3" id="KW-1185">Reference proteome</keyword>
<keyword evidence="1" id="KW-0812">Transmembrane</keyword>
<keyword evidence="1" id="KW-0472">Membrane</keyword>
<dbReference type="AlphaFoldDB" id="A0A1C4CF86"/>
<protein>
    <submittedName>
        <fullName evidence="2">Uncharacterized protein</fullName>
    </submittedName>
</protein>
<dbReference type="EMBL" id="FMAQ01000008">
    <property type="protein sequence ID" value="SCC17755.1"/>
    <property type="molecule type" value="Genomic_DNA"/>
</dbReference>
<evidence type="ECO:0000256" key="1">
    <source>
        <dbReference type="SAM" id="Phobius"/>
    </source>
</evidence>
<dbReference type="OrthoDB" id="7059227at2"/>
<proteinExistence type="predicted"/>
<dbReference type="STRING" id="1798182.GA0061081_10878"/>
<name>A0A1C4CF86_9GAMM</name>
<dbReference type="Proteomes" id="UP000199670">
    <property type="component" value="Unassembled WGS sequence"/>
</dbReference>
<organism evidence="2 3">
    <name type="scientific">Gilliamella bombicola</name>
    <dbReference type="NCBI Taxonomy" id="1798182"/>
    <lineage>
        <taxon>Bacteria</taxon>
        <taxon>Pseudomonadati</taxon>
        <taxon>Pseudomonadota</taxon>
        <taxon>Gammaproteobacteria</taxon>
        <taxon>Orbales</taxon>
        <taxon>Orbaceae</taxon>
        <taxon>Gilliamella</taxon>
    </lineage>
</organism>
<sequence length="317" mass="36226">MEILKDLVLRYCVIFGKRFSSKEKIAFLRVISKELSQLGYIVDAKLAKLKLATRRYENYYNAYIGDLNKAELIICTYYDTAINCFNLQKNYAFTPQFNKLNYFISIAPIVFLFIISLILNYFVFLPNISTQGFFSFSGISSIISTVLLFFVVFKFKSGIPNQKNFVCNSSSIITIINLINQLDKKDKKKIAFVLYDGGNSGQYGLKMLESYSSQMKDKKFIFIDSIGNGNDLIYLKPEGSSLQIEGKTIYTGKMETQLPNYIMITSGNIDKEGKIVINNAHSSKDNYLSNEIIEKHTQSLHDVCRSLTTRYANNNQK</sequence>
<feature type="transmembrane region" description="Helical" evidence="1">
    <location>
        <begin position="100"/>
        <end position="122"/>
    </location>
</feature>
<evidence type="ECO:0000313" key="2">
    <source>
        <dbReference type="EMBL" id="SCC17755.1"/>
    </source>
</evidence>
<dbReference type="RefSeq" id="WP_091349368.1">
    <property type="nucleotide sequence ID" value="NZ_FMAQ01000008.1"/>
</dbReference>
<gene>
    <name evidence="2" type="ORF">GA0061081_10878</name>
</gene>